<evidence type="ECO:0000259" key="2">
    <source>
        <dbReference type="SMART" id="SM00867"/>
    </source>
</evidence>
<feature type="domain" description="Lipid/polyisoprenoid-binding YceI-like" evidence="2">
    <location>
        <begin position="24"/>
        <end position="191"/>
    </location>
</feature>
<dbReference type="AlphaFoldDB" id="A0A845UY35"/>
<dbReference type="EMBL" id="JAAGSC010000040">
    <property type="protein sequence ID" value="NDY95618.1"/>
    <property type="molecule type" value="Genomic_DNA"/>
</dbReference>
<dbReference type="RefSeq" id="WP_164211016.1">
    <property type="nucleotide sequence ID" value="NZ_JAAGSC010000040.1"/>
</dbReference>
<dbReference type="PANTHER" id="PTHR34406:SF1">
    <property type="entry name" value="PROTEIN YCEI"/>
    <property type="match status" value="1"/>
</dbReference>
<dbReference type="InterPro" id="IPR036761">
    <property type="entry name" value="TTHA0802/YceI-like_sf"/>
</dbReference>
<evidence type="ECO:0000256" key="1">
    <source>
        <dbReference type="SAM" id="SignalP"/>
    </source>
</evidence>
<gene>
    <name evidence="3" type="ORF">G3I74_07755</name>
</gene>
<feature type="signal peptide" evidence="1">
    <location>
        <begin position="1"/>
        <end position="20"/>
    </location>
</feature>
<keyword evidence="1" id="KW-0732">Signal</keyword>
<dbReference type="Pfam" id="PF04264">
    <property type="entry name" value="YceI"/>
    <property type="match status" value="1"/>
</dbReference>
<protein>
    <submittedName>
        <fullName evidence="3">YceI family protein</fullName>
    </submittedName>
</protein>
<reference evidence="3 4" key="1">
    <citation type="submission" date="2020-02" db="EMBL/GenBank/DDBJ databases">
        <authorList>
            <person name="Zhang X.-Y."/>
        </authorList>
    </citation>
    <scope>NUCLEOTIDE SEQUENCE [LARGE SCALE GENOMIC DNA]</scope>
    <source>
        <strain evidence="3 4">C33</strain>
    </source>
</reference>
<organism evidence="3 4">
    <name type="scientific">Wenzhouxiangella limi</name>
    <dbReference type="NCBI Taxonomy" id="2707351"/>
    <lineage>
        <taxon>Bacteria</taxon>
        <taxon>Pseudomonadati</taxon>
        <taxon>Pseudomonadota</taxon>
        <taxon>Gammaproteobacteria</taxon>
        <taxon>Chromatiales</taxon>
        <taxon>Wenzhouxiangellaceae</taxon>
        <taxon>Wenzhouxiangella</taxon>
    </lineage>
</organism>
<dbReference type="Proteomes" id="UP000484885">
    <property type="component" value="Unassembled WGS sequence"/>
</dbReference>
<dbReference type="InterPro" id="IPR007372">
    <property type="entry name" value="Lipid/polyisoprenoid-bd_YceI"/>
</dbReference>
<dbReference type="SUPFAM" id="SSF101874">
    <property type="entry name" value="YceI-like"/>
    <property type="match status" value="1"/>
</dbReference>
<comment type="caution">
    <text evidence="3">The sequence shown here is derived from an EMBL/GenBank/DDBJ whole genome shotgun (WGS) entry which is preliminary data.</text>
</comment>
<evidence type="ECO:0000313" key="4">
    <source>
        <dbReference type="Proteomes" id="UP000484885"/>
    </source>
</evidence>
<proteinExistence type="predicted"/>
<keyword evidence="4" id="KW-1185">Reference proteome</keyword>
<dbReference type="SMART" id="SM00867">
    <property type="entry name" value="YceI"/>
    <property type="match status" value="1"/>
</dbReference>
<dbReference type="PANTHER" id="PTHR34406">
    <property type="entry name" value="PROTEIN YCEI"/>
    <property type="match status" value="1"/>
</dbReference>
<accession>A0A845UY35</accession>
<evidence type="ECO:0000313" key="3">
    <source>
        <dbReference type="EMBL" id="NDY95618.1"/>
    </source>
</evidence>
<feature type="chain" id="PRO_5032867696" evidence="1">
    <location>
        <begin position="21"/>
        <end position="193"/>
    </location>
</feature>
<dbReference type="Gene3D" id="2.40.128.110">
    <property type="entry name" value="Lipid/polyisoprenoid-binding, YceI-like"/>
    <property type="match status" value="1"/>
</dbReference>
<sequence length="193" mass="21835">MKAFLIAALVTLVGLSAAQAEPREFVIDDEHFSIGFLIKHVGYADQLGQFLEASGRFVWDEEANELHSGEVVVEAASVFTNHRERDQHLRSDDFLHAGRYDQVRFEATRWEPEADNRGTLHGELTLLGQTHPVALEVTINQRAVYPFGHERYTVGMSARTTIRRSQWGMSYALEDGLVGDEVRMMLEFEAIAE</sequence>
<name>A0A845UY35_9GAMM</name>